<feature type="chain" id="PRO_5046219037" description="GH16 domain-containing protein" evidence="2">
    <location>
        <begin position="36"/>
        <end position="416"/>
    </location>
</feature>
<evidence type="ECO:0008006" key="5">
    <source>
        <dbReference type="Google" id="ProtNLM"/>
    </source>
</evidence>
<proteinExistence type="predicted"/>
<name>A0ABQ1IW99_9SPHN</name>
<evidence type="ECO:0000313" key="3">
    <source>
        <dbReference type="EMBL" id="GGB52696.1"/>
    </source>
</evidence>
<sequence length="416" mass="43872">MPFRVYPPAFRKATLCIGAASLAALLASPVSSQQAASPVARYDMDVGTVTGLAAMGGGMGAGLSMMFGGGGQKQAHELILRLGSSRTPAAGAPKADHFMPPVAKLGASVPLLTPKPGTRTDDVPQELPKDFQRPKGRLLIYWGCGAKAGPGQPVIIDFAKLTAGQVPPDLFAGSMPIDRSVHTGNSKTYGEWPNTDTRKLVGADSSLIGEHRIAGNYSPEIKFALAQDFMPAITGKASPIAGGATQISWNAVTNATGYYAWVMSAKANSKGEFQDMVWWSSSATRQFGGALWDWIAPAQVARLIQQQVVMPPSQTNCTVPAEVTASGGEFALGNLYAYGPEANFAYPPRPANTKTPWKPEWTARVRYRSNSTWLLNGPDMNAMMRGGDDAEAPKKKKKCKGGLGGLLGAVVTGEGC</sequence>
<gene>
    <name evidence="3" type="ORF">GCM10010833_04240</name>
</gene>
<feature type="signal peptide" evidence="2">
    <location>
        <begin position="1"/>
        <end position="35"/>
    </location>
</feature>
<organism evidence="3 4">
    <name type="scientific">Blastomonas aquatica</name>
    <dbReference type="NCBI Taxonomy" id="1510276"/>
    <lineage>
        <taxon>Bacteria</taxon>
        <taxon>Pseudomonadati</taxon>
        <taxon>Pseudomonadota</taxon>
        <taxon>Alphaproteobacteria</taxon>
        <taxon>Sphingomonadales</taxon>
        <taxon>Sphingomonadaceae</taxon>
        <taxon>Blastomonas</taxon>
    </lineage>
</organism>
<reference evidence="4" key="1">
    <citation type="journal article" date="2019" name="Int. J. Syst. Evol. Microbiol.">
        <title>The Global Catalogue of Microorganisms (GCM) 10K type strain sequencing project: providing services to taxonomists for standard genome sequencing and annotation.</title>
        <authorList>
            <consortium name="The Broad Institute Genomics Platform"/>
            <consortium name="The Broad Institute Genome Sequencing Center for Infectious Disease"/>
            <person name="Wu L."/>
            <person name="Ma J."/>
        </authorList>
    </citation>
    <scope>NUCLEOTIDE SEQUENCE [LARGE SCALE GENOMIC DNA]</scope>
    <source>
        <strain evidence="4">CGMCC 1.12851</strain>
    </source>
</reference>
<feature type="compositionally biased region" description="Basic and acidic residues" evidence="1">
    <location>
        <begin position="118"/>
        <end position="129"/>
    </location>
</feature>
<feature type="region of interest" description="Disordered" evidence="1">
    <location>
        <begin position="109"/>
        <end position="129"/>
    </location>
</feature>
<protein>
    <recommendedName>
        <fullName evidence="5">GH16 domain-containing protein</fullName>
    </recommendedName>
</protein>
<keyword evidence="4" id="KW-1185">Reference proteome</keyword>
<evidence type="ECO:0000256" key="2">
    <source>
        <dbReference type="SAM" id="SignalP"/>
    </source>
</evidence>
<dbReference type="Proteomes" id="UP000614261">
    <property type="component" value="Unassembled WGS sequence"/>
</dbReference>
<keyword evidence="2" id="KW-0732">Signal</keyword>
<comment type="caution">
    <text evidence="3">The sequence shown here is derived from an EMBL/GenBank/DDBJ whole genome shotgun (WGS) entry which is preliminary data.</text>
</comment>
<evidence type="ECO:0000256" key="1">
    <source>
        <dbReference type="SAM" id="MobiDB-lite"/>
    </source>
</evidence>
<dbReference type="RefSeq" id="WP_229736756.1">
    <property type="nucleotide sequence ID" value="NZ_BMGD01000001.1"/>
</dbReference>
<dbReference type="EMBL" id="BMGD01000001">
    <property type="protein sequence ID" value="GGB52696.1"/>
    <property type="molecule type" value="Genomic_DNA"/>
</dbReference>
<accession>A0ABQ1IW99</accession>
<evidence type="ECO:0000313" key="4">
    <source>
        <dbReference type="Proteomes" id="UP000614261"/>
    </source>
</evidence>